<dbReference type="Gene3D" id="3.90.79.10">
    <property type="entry name" value="Nucleoside Triphosphate Pyrophosphohydrolase"/>
    <property type="match status" value="1"/>
</dbReference>
<evidence type="ECO:0000259" key="4">
    <source>
        <dbReference type="PROSITE" id="PS51462"/>
    </source>
</evidence>
<evidence type="ECO:0000256" key="2">
    <source>
        <dbReference type="ARBA" id="ARBA00022801"/>
    </source>
</evidence>
<accession>A0ABQ2EUW4</accession>
<evidence type="ECO:0000256" key="3">
    <source>
        <dbReference type="RuleBase" id="RU003476"/>
    </source>
</evidence>
<organism evidence="5 6">
    <name type="scientific">Deinococcus malanensis</name>
    <dbReference type="NCBI Taxonomy" id="1706855"/>
    <lineage>
        <taxon>Bacteria</taxon>
        <taxon>Thermotogati</taxon>
        <taxon>Deinococcota</taxon>
        <taxon>Deinococci</taxon>
        <taxon>Deinococcales</taxon>
        <taxon>Deinococcaceae</taxon>
        <taxon>Deinococcus</taxon>
    </lineage>
</organism>
<name>A0ABQ2EUW4_9DEIO</name>
<dbReference type="PANTHER" id="PTHR43046:SF2">
    <property type="entry name" value="8-OXO-DGTP DIPHOSPHATASE-RELATED"/>
    <property type="match status" value="1"/>
</dbReference>
<dbReference type="PRINTS" id="PR00502">
    <property type="entry name" value="NUDIXFAMILY"/>
</dbReference>
<evidence type="ECO:0000313" key="6">
    <source>
        <dbReference type="Proteomes" id="UP000647587"/>
    </source>
</evidence>
<comment type="caution">
    <text evidence="5">The sequence shown here is derived from an EMBL/GenBank/DDBJ whole genome shotgun (WGS) entry which is preliminary data.</text>
</comment>
<dbReference type="PROSITE" id="PS51462">
    <property type="entry name" value="NUDIX"/>
    <property type="match status" value="1"/>
</dbReference>
<gene>
    <name evidence="5" type="ORF">GCM10008955_16460</name>
</gene>
<keyword evidence="6" id="KW-1185">Reference proteome</keyword>
<dbReference type="Pfam" id="PF00293">
    <property type="entry name" value="NUDIX"/>
    <property type="match status" value="1"/>
</dbReference>
<dbReference type="InterPro" id="IPR015797">
    <property type="entry name" value="NUDIX_hydrolase-like_dom_sf"/>
</dbReference>
<reference evidence="6" key="1">
    <citation type="journal article" date="2019" name="Int. J. Syst. Evol. Microbiol.">
        <title>The Global Catalogue of Microorganisms (GCM) 10K type strain sequencing project: providing services to taxonomists for standard genome sequencing and annotation.</title>
        <authorList>
            <consortium name="The Broad Institute Genomics Platform"/>
            <consortium name="The Broad Institute Genome Sequencing Center for Infectious Disease"/>
            <person name="Wu L."/>
            <person name="Ma J."/>
        </authorList>
    </citation>
    <scope>NUCLEOTIDE SEQUENCE [LARGE SCALE GENOMIC DNA]</scope>
    <source>
        <strain evidence="6">JCM 30331</strain>
    </source>
</reference>
<comment type="similarity">
    <text evidence="3">Belongs to the Nudix hydrolase family.</text>
</comment>
<protein>
    <recommendedName>
        <fullName evidence="4">Nudix hydrolase domain-containing protein</fullName>
    </recommendedName>
</protein>
<dbReference type="PROSITE" id="PS00893">
    <property type="entry name" value="NUDIX_BOX"/>
    <property type="match status" value="1"/>
</dbReference>
<evidence type="ECO:0000256" key="1">
    <source>
        <dbReference type="ARBA" id="ARBA00001946"/>
    </source>
</evidence>
<sequence>MPQLALRVGAGVAVVSAGQLLLVRRKDNGCWDLPGGAVNPGERVEAAACRELSEETGLQLDVKNVTLLGVFSGPEHQHTYPDSNTVDWVTVVYQATLVRTSELQAGDDAAEARFWPLGDLPQPLSAATPFYLQTLFRTPGAGLE</sequence>
<dbReference type="PANTHER" id="PTHR43046">
    <property type="entry name" value="GDP-MANNOSE MANNOSYL HYDROLASE"/>
    <property type="match status" value="1"/>
</dbReference>
<dbReference type="InterPro" id="IPR000086">
    <property type="entry name" value="NUDIX_hydrolase_dom"/>
</dbReference>
<dbReference type="Proteomes" id="UP000647587">
    <property type="component" value="Unassembled WGS sequence"/>
</dbReference>
<dbReference type="RefSeq" id="WP_268239014.1">
    <property type="nucleotide sequence ID" value="NZ_BMPP01000005.1"/>
</dbReference>
<comment type="cofactor">
    <cofactor evidence="1">
        <name>Mg(2+)</name>
        <dbReference type="ChEBI" id="CHEBI:18420"/>
    </cofactor>
</comment>
<proteinExistence type="inferred from homology"/>
<evidence type="ECO:0000313" key="5">
    <source>
        <dbReference type="EMBL" id="GGK23547.1"/>
    </source>
</evidence>
<dbReference type="SUPFAM" id="SSF55811">
    <property type="entry name" value="Nudix"/>
    <property type="match status" value="1"/>
</dbReference>
<dbReference type="InterPro" id="IPR020084">
    <property type="entry name" value="NUDIX_hydrolase_CS"/>
</dbReference>
<feature type="domain" description="Nudix hydrolase" evidence="4">
    <location>
        <begin position="5"/>
        <end position="138"/>
    </location>
</feature>
<dbReference type="InterPro" id="IPR020476">
    <property type="entry name" value="Nudix_hydrolase"/>
</dbReference>
<dbReference type="EMBL" id="BMPP01000005">
    <property type="protein sequence ID" value="GGK23547.1"/>
    <property type="molecule type" value="Genomic_DNA"/>
</dbReference>
<keyword evidence="2 3" id="KW-0378">Hydrolase</keyword>